<protein>
    <submittedName>
        <fullName evidence="1">Uncharacterized protein</fullName>
    </submittedName>
</protein>
<comment type="caution">
    <text evidence="1">The sequence shown here is derived from an EMBL/GenBank/DDBJ whole genome shotgun (WGS) entry which is preliminary data.</text>
</comment>
<evidence type="ECO:0000313" key="1">
    <source>
        <dbReference type="EMBL" id="CAG5067305.1"/>
    </source>
</evidence>
<gene>
    <name evidence="1" type="ORF">DYBT9623_00025</name>
</gene>
<dbReference type="EMBL" id="CAJRAU010000001">
    <property type="protein sequence ID" value="CAG5067305.1"/>
    <property type="molecule type" value="Genomic_DNA"/>
</dbReference>
<sequence>MALTITEYTLEFDLTALIGREVDQDELVGEGCWKD</sequence>
<dbReference type="Proteomes" id="UP000679725">
    <property type="component" value="Unassembled WGS sequence"/>
</dbReference>
<proteinExistence type="predicted"/>
<evidence type="ECO:0000313" key="2">
    <source>
        <dbReference type="Proteomes" id="UP000679725"/>
    </source>
</evidence>
<accession>A0ABM8UIR7</accession>
<organism evidence="1 2">
    <name type="scientific">Dyadobacter linearis</name>
    <dbReference type="NCBI Taxonomy" id="2823330"/>
    <lineage>
        <taxon>Bacteria</taxon>
        <taxon>Pseudomonadati</taxon>
        <taxon>Bacteroidota</taxon>
        <taxon>Cytophagia</taxon>
        <taxon>Cytophagales</taxon>
        <taxon>Spirosomataceae</taxon>
        <taxon>Dyadobacter</taxon>
    </lineage>
</organism>
<reference evidence="1 2" key="1">
    <citation type="submission" date="2021-04" db="EMBL/GenBank/DDBJ databases">
        <authorList>
            <person name="Rodrigo-Torres L."/>
            <person name="Arahal R. D."/>
            <person name="Lucena T."/>
        </authorList>
    </citation>
    <scope>NUCLEOTIDE SEQUENCE [LARGE SCALE GENOMIC DNA]</scope>
    <source>
        <strain evidence="1 2">CECT 9623</strain>
    </source>
</reference>
<name>A0ABM8UIR7_9BACT</name>
<keyword evidence="2" id="KW-1185">Reference proteome</keyword>